<dbReference type="NCBIfam" id="TIGR00651">
    <property type="entry name" value="pta"/>
    <property type="match status" value="1"/>
</dbReference>
<dbReference type="InterPro" id="IPR050500">
    <property type="entry name" value="Phos_Acetyltrans/Butyryltrans"/>
</dbReference>
<evidence type="ECO:0000256" key="8">
    <source>
        <dbReference type="ARBA" id="ARBA00031108"/>
    </source>
</evidence>
<evidence type="ECO:0000256" key="4">
    <source>
        <dbReference type="ARBA" id="ARBA00012707"/>
    </source>
</evidence>
<dbReference type="InterPro" id="IPR004614">
    <property type="entry name" value="P_AcTrfase"/>
</dbReference>
<dbReference type="InterPro" id="IPR042113">
    <property type="entry name" value="P_AcTrfase_dom1"/>
</dbReference>
<name>A0A2M7SA57_9BACT</name>
<evidence type="ECO:0000313" key="11">
    <source>
        <dbReference type="Proteomes" id="UP000229307"/>
    </source>
</evidence>
<dbReference type="EC" id="2.3.1.8" evidence="4"/>
<dbReference type="Pfam" id="PF01515">
    <property type="entry name" value="PTA_PTB"/>
    <property type="match status" value="1"/>
</dbReference>
<evidence type="ECO:0000259" key="9">
    <source>
        <dbReference type="Pfam" id="PF01515"/>
    </source>
</evidence>
<evidence type="ECO:0000256" key="6">
    <source>
        <dbReference type="ARBA" id="ARBA00022679"/>
    </source>
</evidence>
<accession>A0A2M7SA57</accession>
<dbReference type="Gene3D" id="3.40.50.10950">
    <property type="match status" value="1"/>
</dbReference>
<organism evidence="10 11">
    <name type="scientific">Candidatus Desantisbacteria bacterium CG_4_10_14_0_8_um_filter_48_22</name>
    <dbReference type="NCBI Taxonomy" id="1974543"/>
    <lineage>
        <taxon>Bacteria</taxon>
        <taxon>Candidatus Desantisiibacteriota</taxon>
    </lineage>
</organism>
<evidence type="ECO:0000256" key="7">
    <source>
        <dbReference type="ARBA" id="ARBA00023315"/>
    </source>
</evidence>
<dbReference type="Gene3D" id="3.40.50.10750">
    <property type="entry name" value="Isocitrate/Isopropylmalate dehydrogenase-like"/>
    <property type="match status" value="1"/>
</dbReference>
<dbReference type="PANTHER" id="PTHR43356">
    <property type="entry name" value="PHOSPHATE ACETYLTRANSFERASE"/>
    <property type="match status" value="1"/>
</dbReference>
<evidence type="ECO:0000313" key="10">
    <source>
        <dbReference type="EMBL" id="PIZ16328.1"/>
    </source>
</evidence>
<keyword evidence="6 10" id="KW-0808">Transferase</keyword>
<dbReference type="InterPro" id="IPR042112">
    <property type="entry name" value="P_AcTrfase_dom2"/>
</dbReference>
<dbReference type="PIRSF" id="PIRSF000428">
    <property type="entry name" value="P_Ac_trans"/>
    <property type="match status" value="1"/>
</dbReference>
<comment type="similarity">
    <text evidence="3">Belongs to the phosphate acetyltransferase and butyryltransferase family.</text>
</comment>
<dbReference type="AlphaFoldDB" id="A0A2M7SA57"/>
<dbReference type="InterPro" id="IPR002505">
    <property type="entry name" value="PTA_PTB"/>
</dbReference>
<dbReference type="Proteomes" id="UP000229307">
    <property type="component" value="Unassembled WGS sequence"/>
</dbReference>
<dbReference type="InterPro" id="IPR012147">
    <property type="entry name" value="P_Ac_Bu_trans"/>
</dbReference>
<comment type="catalytic activity">
    <reaction evidence="1">
        <text>acetyl-CoA + phosphate = acetyl phosphate + CoA</text>
        <dbReference type="Rhea" id="RHEA:19521"/>
        <dbReference type="ChEBI" id="CHEBI:22191"/>
        <dbReference type="ChEBI" id="CHEBI:43474"/>
        <dbReference type="ChEBI" id="CHEBI:57287"/>
        <dbReference type="ChEBI" id="CHEBI:57288"/>
        <dbReference type="EC" id="2.3.1.8"/>
    </reaction>
</comment>
<dbReference type="NCBIfam" id="NF007233">
    <property type="entry name" value="PRK09653.1"/>
    <property type="match status" value="1"/>
</dbReference>
<dbReference type="PANTHER" id="PTHR43356:SF3">
    <property type="entry name" value="PHOSPHATE ACETYLTRANSFERASE"/>
    <property type="match status" value="1"/>
</dbReference>
<evidence type="ECO:0000256" key="2">
    <source>
        <dbReference type="ARBA" id="ARBA00004989"/>
    </source>
</evidence>
<keyword evidence="7" id="KW-0012">Acyltransferase</keyword>
<sequence length="325" mass="34546">MDIIAQFKEKARKQPKRIVLPETGDPRILEAASQIRIEAFAIPVLVGNEAKIKETGIKTTAIEIVDPMATPKLEKYAEVYAAKRAGDNITKDIAMKLVRKNLFFGAMMVAQGDADGMVAGAATATATIIQVSALAIGYAPGISTASSFFIMIIPEFQGEKDKILIFADCAVNIEPSPSQLAEIAVASGRSAKNLLEMEPRIAMLSFSTKGSASHAATDKVIEALKLARQKDASLLFDGEFQADTALIQRVAQKKLKEPSEVGGRANVLVFPDLNSGNISYKLTQYLAGAKAYGPFLQGFAKPVSDLSRGATKDDVVGAAAVVAAQ</sequence>
<reference evidence="11" key="1">
    <citation type="submission" date="2017-09" db="EMBL/GenBank/DDBJ databases">
        <title>Depth-based differentiation of microbial function through sediment-hosted aquifers and enrichment of novel symbionts in the deep terrestrial subsurface.</title>
        <authorList>
            <person name="Probst A.J."/>
            <person name="Ladd B."/>
            <person name="Jarett J.K."/>
            <person name="Geller-Mcgrath D.E."/>
            <person name="Sieber C.M.K."/>
            <person name="Emerson J.B."/>
            <person name="Anantharaman K."/>
            <person name="Thomas B.C."/>
            <person name="Malmstrom R."/>
            <person name="Stieglmeier M."/>
            <person name="Klingl A."/>
            <person name="Woyke T."/>
            <person name="Ryan C.M."/>
            <person name="Banfield J.F."/>
        </authorList>
    </citation>
    <scope>NUCLEOTIDE SEQUENCE [LARGE SCALE GENOMIC DNA]</scope>
</reference>
<protein>
    <recommendedName>
        <fullName evidence="5">Phosphate acetyltransferase</fullName>
        <ecNumber evidence="4">2.3.1.8</ecNumber>
    </recommendedName>
    <alternativeName>
        <fullName evidence="8">Phosphotransacetylase</fullName>
    </alternativeName>
</protein>
<comment type="pathway">
    <text evidence="2">Metabolic intermediate biosynthesis; acetyl-CoA biosynthesis; acetyl-CoA from acetate: step 2/2.</text>
</comment>
<feature type="domain" description="Phosphate acetyl/butaryl transferase" evidence="9">
    <location>
        <begin position="4"/>
        <end position="323"/>
    </location>
</feature>
<gene>
    <name evidence="10" type="primary">pta</name>
    <name evidence="10" type="ORF">COY52_07395</name>
</gene>
<dbReference type="GO" id="GO:0008959">
    <property type="term" value="F:phosphate acetyltransferase activity"/>
    <property type="evidence" value="ECO:0007669"/>
    <property type="project" value="UniProtKB-EC"/>
</dbReference>
<evidence type="ECO:0000256" key="3">
    <source>
        <dbReference type="ARBA" id="ARBA00005656"/>
    </source>
</evidence>
<proteinExistence type="inferred from homology"/>
<evidence type="ECO:0000256" key="1">
    <source>
        <dbReference type="ARBA" id="ARBA00000705"/>
    </source>
</evidence>
<dbReference type="SUPFAM" id="SSF53659">
    <property type="entry name" value="Isocitrate/Isopropylmalate dehydrogenase-like"/>
    <property type="match status" value="1"/>
</dbReference>
<comment type="caution">
    <text evidence="10">The sequence shown here is derived from an EMBL/GenBank/DDBJ whole genome shotgun (WGS) entry which is preliminary data.</text>
</comment>
<evidence type="ECO:0000256" key="5">
    <source>
        <dbReference type="ARBA" id="ARBA00021528"/>
    </source>
</evidence>
<dbReference type="EMBL" id="PFMR01000194">
    <property type="protein sequence ID" value="PIZ16328.1"/>
    <property type="molecule type" value="Genomic_DNA"/>
</dbReference>